<dbReference type="GO" id="GO:0003677">
    <property type="term" value="F:DNA binding"/>
    <property type="evidence" value="ECO:0007669"/>
    <property type="project" value="InterPro"/>
</dbReference>
<reference evidence="5" key="1">
    <citation type="submission" date="2022-10" db="EMBL/GenBank/DDBJ databases">
        <authorList>
            <person name="Yu W.X."/>
        </authorList>
    </citation>
    <scope>NUCLEOTIDE SEQUENCE</scope>
    <source>
        <strain evidence="5">AAT</strain>
    </source>
</reference>
<dbReference type="InterPro" id="IPR036977">
    <property type="entry name" value="DNA_primase_Znf_CHC2"/>
</dbReference>
<evidence type="ECO:0000256" key="3">
    <source>
        <dbReference type="ARBA" id="ARBA00022833"/>
    </source>
</evidence>
<evidence type="ECO:0000256" key="2">
    <source>
        <dbReference type="ARBA" id="ARBA00022771"/>
    </source>
</evidence>
<dbReference type="AlphaFoldDB" id="A0AAE3M6A3"/>
<dbReference type="GO" id="GO:0003899">
    <property type="term" value="F:DNA-directed RNA polymerase activity"/>
    <property type="evidence" value="ECO:0007669"/>
    <property type="project" value="InterPro"/>
</dbReference>
<dbReference type="Proteomes" id="UP001209229">
    <property type="component" value="Unassembled WGS sequence"/>
</dbReference>
<accession>A0AAE3M6A3</accession>
<name>A0AAE3M6A3_9BACT</name>
<dbReference type="SUPFAM" id="SSF57783">
    <property type="entry name" value="Zinc beta-ribbon"/>
    <property type="match status" value="1"/>
</dbReference>
<dbReference type="GO" id="GO:0005737">
    <property type="term" value="C:cytoplasm"/>
    <property type="evidence" value="ECO:0007669"/>
    <property type="project" value="TreeGrafter"/>
</dbReference>
<dbReference type="GO" id="GO:0008270">
    <property type="term" value="F:zinc ion binding"/>
    <property type="evidence" value="ECO:0007669"/>
    <property type="project" value="UniProtKB-KW"/>
</dbReference>
<dbReference type="InterPro" id="IPR002694">
    <property type="entry name" value="Znf_CHC2"/>
</dbReference>
<proteinExistence type="predicted"/>
<feature type="domain" description="Zinc finger CHC2-type" evidence="4">
    <location>
        <begin position="27"/>
        <end position="81"/>
    </location>
</feature>
<keyword evidence="1" id="KW-0479">Metal-binding</keyword>
<keyword evidence="2" id="KW-0863">Zinc-finger</keyword>
<dbReference type="InterPro" id="IPR050219">
    <property type="entry name" value="DnaG_primase"/>
</dbReference>
<dbReference type="GO" id="GO:0006269">
    <property type="term" value="P:DNA replication, synthesis of primer"/>
    <property type="evidence" value="ECO:0007669"/>
    <property type="project" value="TreeGrafter"/>
</dbReference>
<sequence>MEIQEIKQRLSIETVLKHYGLQANRNHMLKCPFHEEKEPSLKVYPNTNTFNCFGCKANGDTIEFIQLKEKCNKHEALKKATELINTIEATAHQDQAPPEPISRNGKIELLTKLFGYFRGAINNSKPSRNYITQTRRLELFLEIGYNPSWRGNVFRAISEL</sequence>
<keyword evidence="6" id="KW-1185">Reference proteome</keyword>
<evidence type="ECO:0000256" key="1">
    <source>
        <dbReference type="ARBA" id="ARBA00022723"/>
    </source>
</evidence>
<dbReference type="Gene3D" id="3.90.580.10">
    <property type="entry name" value="Zinc finger, CHC2-type domain"/>
    <property type="match status" value="1"/>
</dbReference>
<protein>
    <submittedName>
        <fullName evidence="5">CHC2 zinc finger domain-containing protein</fullName>
    </submittedName>
</protein>
<organism evidence="5 6">
    <name type="scientific">Plebeiibacterium sediminum</name>
    <dbReference type="NCBI Taxonomy" id="2992112"/>
    <lineage>
        <taxon>Bacteria</taxon>
        <taxon>Pseudomonadati</taxon>
        <taxon>Bacteroidota</taxon>
        <taxon>Bacteroidia</taxon>
        <taxon>Marinilabiliales</taxon>
        <taxon>Marinilabiliaceae</taxon>
        <taxon>Plebeiibacterium</taxon>
    </lineage>
</organism>
<comment type="caution">
    <text evidence="5">The sequence shown here is derived from an EMBL/GenBank/DDBJ whole genome shotgun (WGS) entry which is preliminary data.</text>
</comment>
<dbReference type="EMBL" id="JAPDPJ010000039">
    <property type="protein sequence ID" value="MCW3787912.1"/>
    <property type="molecule type" value="Genomic_DNA"/>
</dbReference>
<dbReference type="Pfam" id="PF01807">
    <property type="entry name" value="Zn_ribbon_DnaG"/>
    <property type="match status" value="1"/>
</dbReference>
<dbReference type="PANTHER" id="PTHR30313:SF2">
    <property type="entry name" value="DNA PRIMASE"/>
    <property type="match status" value="1"/>
</dbReference>
<keyword evidence="3" id="KW-0862">Zinc</keyword>
<dbReference type="RefSeq" id="WP_301191476.1">
    <property type="nucleotide sequence ID" value="NZ_JAPDPJ010000039.1"/>
</dbReference>
<evidence type="ECO:0000259" key="4">
    <source>
        <dbReference type="SMART" id="SM00400"/>
    </source>
</evidence>
<evidence type="ECO:0000313" key="5">
    <source>
        <dbReference type="EMBL" id="MCW3787912.1"/>
    </source>
</evidence>
<dbReference type="PANTHER" id="PTHR30313">
    <property type="entry name" value="DNA PRIMASE"/>
    <property type="match status" value="1"/>
</dbReference>
<dbReference type="SMART" id="SM00400">
    <property type="entry name" value="ZnF_CHCC"/>
    <property type="match status" value="1"/>
</dbReference>
<evidence type="ECO:0000313" key="6">
    <source>
        <dbReference type="Proteomes" id="UP001209229"/>
    </source>
</evidence>
<gene>
    <name evidence="5" type="ORF">OM075_15660</name>
</gene>